<reference evidence="2" key="1">
    <citation type="submission" date="2014-10" db="EMBL/GenBank/DDBJ databases">
        <authorList>
            <person name="King R."/>
        </authorList>
    </citation>
    <scope>NUCLEOTIDE SEQUENCE [LARGE SCALE GENOMIC DNA]</scope>
    <source>
        <strain evidence="2">A3/5</strain>
    </source>
</reference>
<dbReference type="Proteomes" id="UP000245910">
    <property type="component" value="Chromosome I"/>
</dbReference>
<name>A0A2L2TH89_9HYPO</name>
<evidence type="ECO:0000313" key="2">
    <source>
        <dbReference type="Proteomes" id="UP000245910"/>
    </source>
</evidence>
<sequence>MWFSDDDDDWYFPDDPDFYSFFTPSPDSSPHDTSDSDINTNTNTMPPHLCLIFHPRSSGRSPSPQFSIGAGLAILWKKRNCLFGG</sequence>
<dbReference type="EMBL" id="LN649229">
    <property type="protein sequence ID" value="CEI63777.1"/>
    <property type="molecule type" value="Genomic_DNA"/>
</dbReference>
<accession>A0A2L2TH89</accession>
<proteinExistence type="predicted"/>
<organism evidence="1 2">
    <name type="scientific">Fusarium venenatum</name>
    <dbReference type="NCBI Taxonomy" id="56646"/>
    <lineage>
        <taxon>Eukaryota</taxon>
        <taxon>Fungi</taxon>
        <taxon>Dikarya</taxon>
        <taxon>Ascomycota</taxon>
        <taxon>Pezizomycotina</taxon>
        <taxon>Sordariomycetes</taxon>
        <taxon>Hypocreomycetidae</taxon>
        <taxon>Hypocreales</taxon>
        <taxon>Nectriaceae</taxon>
        <taxon>Fusarium</taxon>
    </lineage>
</organism>
<keyword evidence="2" id="KW-1185">Reference proteome</keyword>
<dbReference type="AlphaFoldDB" id="A0A2L2TH89"/>
<evidence type="ECO:0000313" key="1">
    <source>
        <dbReference type="EMBL" id="CEI63777.1"/>
    </source>
</evidence>
<protein>
    <submittedName>
        <fullName evidence="1">Uncharacterized protein</fullName>
    </submittedName>
</protein>